<keyword evidence="2" id="KW-0732">Signal</keyword>
<evidence type="ECO:0000313" key="4">
    <source>
        <dbReference type="Proteomes" id="UP000607796"/>
    </source>
</evidence>
<feature type="chain" id="PRO_5047013906" evidence="2">
    <location>
        <begin position="21"/>
        <end position="255"/>
    </location>
</feature>
<keyword evidence="1" id="KW-1133">Transmembrane helix</keyword>
<keyword evidence="4" id="KW-1185">Reference proteome</keyword>
<comment type="caution">
    <text evidence="3">The sequence shown here is derived from an EMBL/GenBank/DDBJ whole genome shotgun (WGS) entry which is preliminary data.</text>
</comment>
<gene>
    <name evidence="3" type="ORF">IQ782_11165</name>
</gene>
<dbReference type="RefSeq" id="WP_194134709.1">
    <property type="nucleotide sequence ID" value="NZ_JADFFK010000007.1"/>
</dbReference>
<dbReference type="Proteomes" id="UP000607796">
    <property type="component" value="Unassembled WGS sequence"/>
</dbReference>
<evidence type="ECO:0000313" key="3">
    <source>
        <dbReference type="EMBL" id="MBE9637402.1"/>
    </source>
</evidence>
<protein>
    <submittedName>
        <fullName evidence="3">TIGR02186 family protein</fullName>
    </submittedName>
</protein>
<evidence type="ECO:0000256" key="2">
    <source>
        <dbReference type="SAM" id="SignalP"/>
    </source>
</evidence>
<sequence>MRRLASLAVLLLLAALPARAEEVVLGLSQSNVSITTDFDGSDILIFGAVKREVAIQSDPPLQVIVTVEGPLEPVTVWRKARKLGIWVNAEAVEIDSAPGFYAVATSAPWSESISAVEDLRHKVSIPRAIRSVGAPMDIMDSEAFTEALIRVREHQGLYRVEEESVELQESTLFDTSISMPANISEGRYLTRVFLTRAGKVVSVHESEIQVGKVGLERWLFTLSRQMPLAYGLLSLAIAALAGWGASALFRAIRSG</sequence>
<dbReference type="Pfam" id="PF09608">
    <property type="entry name" value="Alph_Pro_TM"/>
    <property type="match status" value="1"/>
</dbReference>
<keyword evidence="1" id="KW-0472">Membrane</keyword>
<dbReference type="InterPro" id="IPR019088">
    <property type="entry name" value="CHP02186-rel_TM"/>
</dbReference>
<organism evidence="3 4">
    <name type="scientific">Salipiger mangrovisoli</name>
    <dbReference type="NCBI Taxonomy" id="2865933"/>
    <lineage>
        <taxon>Bacteria</taxon>
        <taxon>Pseudomonadati</taxon>
        <taxon>Pseudomonadota</taxon>
        <taxon>Alphaproteobacteria</taxon>
        <taxon>Rhodobacterales</taxon>
        <taxon>Roseobacteraceae</taxon>
        <taxon>Salipiger</taxon>
    </lineage>
</organism>
<name>A0ABR9X1P4_9RHOB</name>
<evidence type="ECO:0000256" key="1">
    <source>
        <dbReference type="SAM" id="Phobius"/>
    </source>
</evidence>
<dbReference type="EMBL" id="JADFFK010000007">
    <property type="protein sequence ID" value="MBE9637402.1"/>
    <property type="molecule type" value="Genomic_DNA"/>
</dbReference>
<accession>A0ABR9X1P4</accession>
<feature type="signal peptide" evidence="2">
    <location>
        <begin position="1"/>
        <end position="20"/>
    </location>
</feature>
<proteinExistence type="predicted"/>
<keyword evidence="1" id="KW-0812">Transmembrane</keyword>
<feature type="transmembrane region" description="Helical" evidence="1">
    <location>
        <begin position="228"/>
        <end position="249"/>
    </location>
</feature>
<reference evidence="3 4" key="1">
    <citation type="journal article" date="2021" name="Int. J. Syst. Evol. Microbiol.">
        <title>Salipiger mangrovisoli sp. nov., isolated from mangrove soil and the proposal for the reclassification of Paraphaeobacter pallidus as Salipiger pallidus comb. nov.</title>
        <authorList>
            <person name="Du J."/>
            <person name="Liu Y."/>
            <person name="Pei T."/>
            <person name="Deng M.R."/>
            <person name="Zhu H."/>
        </authorList>
    </citation>
    <scope>NUCLEOTIDE SEQUENCE [LARGE SCALE GENOMIC DNA]</scope>
    <source>
        <strain evidence="3 4">6D45A</strain>
    </source>
</reference>